<evidence type="ECO:0000256" key="8">
    <source>
        <dbReference type="PROSITE-ProRule" id="PRU01360"/>
    </source>
</evidence>
<dbReference type="Gene3D" id="2.60.40.1120">
    <property type="entry name" value="Carboxypeptidase-like, regulatory domain"/>
    <property type="match status" value="1"/>
</dbReference>
<dbReference type="NCBIfam" id="TIGR04056">
    <property type="entry name" value="OMP_RagA_SusC"/>
    <property type="match status" value="1"/>
</dbReference>
<evidence type="ECO:0000313" key="13">
    <source>
        <dbReference type="EMBL" id="ALO49469.1"/>
    </source>
</evidence>
<dbReference type="InterPro" id="IPR000531">
    <property type="entry name" value="Beta-barrel_TonB"/>
</dbReference>
<dbReference type="PROSITE" id="PS52016">
    <property type="entry name" value="TONB_DEPENDENT_REC_3"/>
    <property type="match status" value="1"/>
</dbReference>
<evidence type="ECO:0000256" key="6">
    <source>
        <dbReference type="ARBA" id="ARBA00023136"/>
    </source>
</evidence>
<evidence type="ECO:0000313" key="14">
    <source>
        <dbReference type="Proteomes" id="UP000056252"/>
    </source>
</evidence>
<evidence type="ECO:0000256" key="7">
    <source>
        <dbReference type="ARBA" id="ARBA00023237"/>
    </source>
</evidence>
<dbReference type="eggNOG" id="COG4771">
    <property type="taxonomic scope" value="Bacteria"/>
</dbReference>
<dbReference type="EMBL" id="CP013195">
    <property type="protein sequence ID" value="ALO49469.1"/>
    <property type="molecule type" value="Genomic_DNA"/>
</dbReference>
<feature type="chain" id="PRO_5006601953" evidence="10">
    <location>
        <begin position="27"/>
        <end position="1084"/>
    </location>
</feature>
<keyword evidence="6 8" id="KW-0472">Membrane</keyword>
<evidence type="ECO:0000256" key="10">
    <source>
        <dbReference type="SAM" id="SignalP"/>
    </source>
</evidence>
<evidence type="ECO:0000259" key="11">
    <source>
        <dbReference type="Pfam" id="PF00593"/>
    </source>
</evidence>
<evidence type="ECO:0000259" key="12">
    <source>
        <dbReference type="Pfam" id="PF07715"/>
    </source>
</evidence>
<comment type="similarity">
    <text evidence="8 9">Belongs to the TonB-dependent receptor family.</text>
</comment>
<dbReference type="InterPro" id="IPR036942">
    <property type="entry name" value="Beta-barrel_TonB_sf"/>
</dbReference>
<gene>
    <name evidence="13" type="ORF">AS203_10500</name>
</gene>
<evidence type="ECO:0000256" key="3">
    <source>
        <dbReference type="ARBA" id="ARBA00022452"/>
    </source>
</evidence>
<keyword evidence="4 8" id="KW-0812">Transmembrane</keyword>
<protein>
    <submittedName>
        <fullName evidence="13">SusC/RagA family TonB-linked outer membrane protein</fullName>
    </submittedName>
</protein>
<keyword evidence="10" id="KW-0732">Signal</keyword>
<accession>A0A0S2KMG3</accession>
<dbReference type="KEGG" id="peo:AS203_10500"/>
<reference evidence="14" key="1">
    <citation type="submission" date="2015-11" db="EMBL/GenBank/DDBJ databases">
        <authorList>
            <person name="Holder M.E."/>
            <person name="Ajami N.J."/>
            <person name="Petrosino J.F."/>
        </authorList>
    </citation>
    <scope>NUCLEOTIDE SEQUENCE [LARGE SCALE GENOMIC DNA]</scope>
    <source>
        <strain evidence="14">F0113</strain>
    </source>
</reference>
<feature type="signal peptide" evidence="10">
    <location>
        <begin position="1"/>
        <end position="26"/>
    </location>
</feature>
<dbReference type="InterPro" id="IPR039426">
    <property type="entry name" value="TonB-dep_rcpt-like"/>
</dbReference>
<keyword evidence="3 8" id="KW-1134">Transmembrane beta strand</keyword>
<dbReference type="Pfam" id="PF13715">
    <property type="entry name" value="CarbopepD_reg_2"/>
    <property type="match status" value="1"/>
</dbReference>
<dbReference type="RefSeq" id="WP_060544456.1">
    <property type="nucleotide sequence ID" value="NZ_CP013195.1"/>
</dbReference>
<dbReference type="Gene3D" id="2.40.170.20">
    <property type="entry name" value="TonB-dependent receptor, beta-barrel domain"/>
    <property type="match status" value="1"/>
</dbReference>
<evidence type="ECO:0000256" key="5">
    <source>
        <dbReference type="ARBA" id="ARBA00023077"/>
    </source>
</evidence>
<evidence type="ECO:0000256" key="4">
    <source>
        <dbReference type="ARBA" id="ARBA00022692"/>
    </source>
</evidence>
<dbReference type="OrthoDB" id="668629at2"/>
<keyword evidence="5 9" id="KW-0798">TonB box</keyword>
<dbReference type="InterPro" id="IPR037066">
    <property type="entry name" value="Plug_dom_sf"/>
</dbReference>
<dbReference type="STRING" id="76123.AS203_10500"/>
<dbReference type="InterPro" id="IPR023997">
    <property type="entry name" value="TonB-dep_OMP_SusC/RagA_CS"/>
</dbReference>
<keyword evidence="7 8" id="KW-0998">Cell outer membrane</keyword>
<feature type="domain" description="TonB-dependent receptor plug" evidence="12">
    <location>
        <begin position="212"/>
        <end position="321"/>
    </location>
</feature>
<organism evidence="13 14">
    <name type="scientific">Hoylesella enoeca</name>
    <dbReference type="NCBI Taxonomy" id="76123"/>
    <lineage>
        <taxon>Bacteria</taxon>
        <taxon>Pseudomonadati</taxon>
        <taxon>Bacteroidota</taxon>
        <taxon>Bacteroidia</taxon>
        <taxon>Bacteroidales</taxon>
        <taxon>Prevotellaceae</taxon>
        <taxon>Hoylesella</taxon>
    </lineage>
</organism>
<dbReference type="InterPro" id="IPR008969">
    <property type="entry name" value="CarboxyPept-like_regulatory"/>
</dbReference>
<evidence type="ECO:0000256" key="1">
    <source>
        <dbReference type="ARBA" id="ARBA00004571"/>
    </source>
</evidence>
<dbReference type="GO" id="GO:0009279">
    <property type="term" value="C:cell outer membrane"/>
    <property type="evidence" value="ECO:0007669"/>
    <property type="project" value="UniProtKB-SubCell"/>
</dbReference>
<sequence length="1084" mass="121100">MRKQTFIKHMRIVLILSILCCGPLCLRTSAQDVGKTNVTIKLKHASLKSFFEEVSKQTGLDFIYDSDQMKNLGDITIDVHEQPVRKVLGQVMNQVGCHYAIDGNIVTVTKKDALAYRKGISGQVTDGWGVPLAGVTIRMQGSNGGYVTDVNGHFEIPTDRSEVHLTFSYIGFKSLTQLVKSGSAANIVLTEDAKAVQEVVVTGYGTKNKNSFTGAEISVNRDQLMAIGTKNVLKSLAAFVPGMVILENNVSGSDPNKLADINIRGRATFDGSANMPVFVVDGSQVNVEYVYDMDMNDIESVTVLKDASASALYGAKASAGVIVITTKALKGGKLKLNYSGTLRFSTPDLSDYHLLNATEKLEYERLAGLYTDRSDQRRYELEQQYAKYYNIVQSGVNTDWISKPLRNAISQSHSVSVDGGDERARYNLGVRYGKDEGVMKGSDRERLSANFRLSYNIQGKFHFDNTITISSVSTDASPYGDFSNWVKQNPYEQPYDEDGNLIRKFHYSLTNPLYEASLGSYGKSNNFDVLNSTSLQVWLGEKFRIDGSFSFQKSKLDSRTFVSPFSADEILKKSDRSRRGELSEGWTNTWNYQGKLMASYNSYLLNKLFLTVMAGSNIESTKTDGSTYKSIGYYTDKLGHPSFATRYADGSPSGSDNKSTGVGFFANANAIWDNRYFLDVIYRYEGSSKFGKDTRFAPFWSMGTGWNIHNEKFMKALPVQLLKLRASIGYLGNISFEPYQARTTYAYSNSYDYGKGIGSIPLTIGNPNLKWERTLSTNVGLDVTMFRGRLDFSADYYIKNTDNLLLDITKAPSVGVATSRENVGEVENKGFEFRTRVIPIQTKDLQWSIGLTYAYNKNKIKKISNALREQNEQNQQKGGVLPLPVYEEGQSLTALKVVPSAGIDPVTGQEIYIKRNGSYTFVYDANDKVIFGDTTPYGTGMLTTYLTYGHFSLGASFQYSFGGAVYNQTLATKVEGSNPEQNADRRVFYSRWKQLGDITQFKSIGDRSTPMQTSRFVETNNYVTLNSLTLAYEVPVAWIQKFGLKRLHLEMVANDLFYWSSVKRERGLSYPYDRSVELSLRFSL</sequence>
<dbReference type="InterPro" id="IPR023996">
    <property type="entry name" value="TonB-dep_OMP_SusC/RagA"/>
</dbReference>
<feature type="domain" description="TonB-dependent receptor-like beta-barrel" evidence="11">
    <location>
        <begin position="474"/>
        <end position="931"/>
    </location>
</feature>
<dbReference type="Gene3D" id="2.170.130.10">
    <property type="entry name" value="TonB-dependent receptor, plug domain"/>
    <property type="match status" value="1"/>
</dbReference>
<dbReference type="AlphaFoldDB" id="A0A0S2KMG3"/>
<name>A0A0S2KMG3_9BACT</name>
<comment type="subcellular location">
    <subcellularLocation>
        <location evidence="1 8">Cell outer membrane</location>
        <topology evidence="1 8">Multi-pass membrane protein</topology>
    </subcellularLocation>
</comment>
<evidence type="ECO:0000256" key="2">
    <source>
        <dbReference type="ARBA" id="ARBA00022448"/>
    </source>
</evidence>
<dbReference type="Pfam" id="PF07715">
    <property type="entry name" value="Plug"/>
    <property type="match status" value="1"/>
</dbReference>
<keyword evidence="2 8" id="KW-0813">Transport</keyword>
<dbReference type="NCBIfam" id="TIGR04057">
    <property type="entry name" value="SusC_RagA_signa"/>
    <property type="match status" value="1"/>
</dbReference>
<dbReference type="SUPFAM" id="SSF49464">
    <property type="entry name" value="Carboxypeptidase regulatory domain-like"/>
    <property type="match status" value="1"/>
</dbReference>
<dbReference type="Pfam" id="PF00593">
    <property type="entry name" value="TonB_dep_Rec_b-barrel"/>
    <property type="match status" value="1"/>
</dbReference>
<dbReference type="InterPro" id="IPR012910">
    <property type="entry name" value="Plug_dom"/>
</dbReference>
<evidence type="ECO:0000256" key="9">
    <source>
        <dbReference type="RuleBase" id="RU003357"/>
    </source>
</evidence>
<keyword evidence="14" id="KW-1185">Reference proteome</keyword>
<dbReference type="SUPFAM" id="SSF56935">
    <property type="entry name" value="Porins"/>
    <property type="match status" value="1"/>
</dbReference>
<dbReference type="Proteomes" id="UP000056252">
    <property type="component" value="Chromosome"/>
</dbReference>
<proteinExistence type="inferred from homology"/>